<dbReference type="Gene3D" id="2.60.120.200">
    <property type="match status" value="1"/>
</dbReference>
<sequence length="920" mass="94116">MALPGRTIAQGNPPASDHQVDQTDLGDWMEEIEEGVAGVTAISDRVSDIESDYARATALEVERGRIATLEATSGAETPQGAWAPSGGSFPGGGTAQTGDYWEATDTGTIDSVSFVAGDQIIALIDNASTSTYAGDWFKREGGAVTSVAGRTGAVVLTKSDVGLGNVDNTPDADKPVSTAQQAALDAKAPLADPAFTGTPTAPTAPAGTSTTQIATTAFVGAAVAGTVTSDQISQVFDGGEAITDGDASLADSNFGANITTYFVVPDTARDIYVTSVSVNLTGAGTGNLIVATPVGEIRYVSELLTVAGAGETALAPAAFVLPAGACYGWRRASGGSVRRGALGTDPDSFSISPATLPDVGDILARTANTYQPAVEVSGTGLFPAVSELQDLRGAVQGPDYTANVVTDAITAADGAYYDLAEVYVERTAPATASEVGQLVGTLADSANSYDMAAPADAARPRLSWIGHGPALQFDGSDDYLDSAALGAMVGDFSAGFTATVTVQPTPWLLTAAAGLLSLVDGSNALKIYIGTTSGNYIVGPGGNILGPVTDEPASITVTWSGGTFSAWLNGQRVVKGGARSVTGAAAVAMIGAFRNGGSPANFFNGKIGAVSVIESALSDADALSANLEAMAVWQESATGTTNLAEEVKEARLGLPSLALRGRYTEQGRLYGALMLGASPIVLPLIGQSNMVGQGVFDGGAGHPATYKQWLQAGSLAACTAHLDHLSSDAGEMGLSVQFAIDFAAEFPNAQLIFVPCAVSGTGYGFGNLQGGVELGRWGIGDDLYLAAVRRTDEVMRRYPQCVLGGILHHDGEDDAENSTANFADLLDEAIGGYRTSIVGASAQTPFVVGEIAQDLDTGTFPLRDTINAALAGLPGRLIHTACASSSGLVRQDFAHFNAASQRTFGSRYFTAWQSALRGWL</sequence>
<proteinExistence type="predicted"/>
<dbReference type="PANTHER" id="PTHR31988">
    <property type="entry name" value="ESTERASE, PUTATIVE (DUF303)-RELATED"/>
    <property type="match status" value="1"/>
</dbReference>
<evidence type="ECO:0000259" key="3">
    <source>
        <dbReference type="Pfam" id="PF03629"/>
    </source>
</evidence>
<dbReference type="eggNOG" id="COG4409">
    <property type="taxonomic scope" value="Bacteria"/>
</dbReference>
<protein>
    <submittedName>
        <fullName evidence="5">Probable acetyl xylan esterase AxeA</fullName>
    </submittedName>
</protein>
<evidence type="ECO:0000313" key="4">
    <source>
        <dbReference type="EMBL" id="EBA06011.1"/>
    </source>
</evidence>
<accession>A3K171</accession>
<dbReference type="InterPro" id="IPR005181">
    <property type="entry name" value="SASA"/>
</dbReference>
<dbReference type="AlphaFoldDB" id="A3K171"/>
<dbReference type="PANTHER" id="PTHR31988:SF19">
    <property type="entry name" value="9-O-ACETYL-N-ACETYLNEURAMINIC ACID DEACETYLASE-RELATED"/>
    <property type="match status" value="1"/>
</dbReference>
<evidence type="ECO:0000256" key="1">
    <source>
        <dbReference type="ARBA" id="ARBA00022801"/>
    </source>
</evidence>
<gene>
    <name evidence="5" type="ORF">SSE37_03455</name>
    <name evidence="6" type="ORF">SSE37_04900</name>
    <name evidence="4" type="ORF">SSE37_25423</name>
</gene>
<evidence type="ECO:0000256" key="2">
    <source>
        <dbReference type="SAM" id="MobiDB-lite"/>
    </source>
</evidence>
<dbReference type="Pfam" id="PF03629">
    <property type="entry name" value="SASA"/>
    <property type="match status" value="1"/>
</dbReference>
<dbReference type="OrthoDB" id="7869753at2"/>
<keyword evidence="1" id="KW-0378">Hydrolase</keyword>
<dbReference type="EMBL" id="AAYA01000004">
    <property type="protein sequence ID" value="EBA08667.1"/>
    <property type="molecule type" value="Genomic_DNA"/>
</dbReference>
<evidence type="ECO:0000313" key="7">
    <source>
        <dbReference type="Proteomes" id="UP000005713"/>
    </source>
</evidence>
<comment type="caution">
    <text evidence="5">The sequence shown here is derived from an EMBL/GenBank/DDBJ whole genome shotgun (WGS) entry which is preliminary data.</text>
</comment>
<dbReference type="SUPFAM" id="SSF49899">
    <property type="entry name" value="Concanavalin A-like lectins/glucanases"/>
    <property type="match status" value="1"/>
</dbReference>
<keyword evidence="7" id="KW-1185">Reference proteome</keyword>
<reference evidence="5 7" key="1">
    <citation type="submission" date="2006-06" db="EMBL/GenBank/DDBJ databases">
        <authorList>
            <person name="Moran M.A."/>
            <person name="Ferriera S."/>
            <person name="Johnson J."/>
            <person name="Kravitz S."/>
            <person name="Beeson K."/>
            <person name="Sutton G."/>
            <person name="Rogers Y.-H."/>
            <person name="Friedman R."/>
            <person name="Frazier M."/>
            <person name="Venter J.C."/>
        </authorList>
    </citation>
    <scope>NUCLEOTIDE SEQUENCE [LARGE SCALE GENOMIC DNA]</scope>
    <source>
        <strain evidence="5 7">E-37</strain>
    </source>
</reference>
<dbReference type="GO" id="GO:0016788">
    <property type="term" value="F:hydrolase activity, acting on ester bonds"/>
    <property type="evidence" value="ECO:0007669"/>
    <property type="project" value="UniProtKB-ARBA"/>
</dbReference>
<organism evidence="5 7">
    <name type="scientific">Sagittula stellata (strain ATCC 700073 / DSM 11524 / E-37)</name>
    <dbReference type="NCBI Taxonomy" id="388399"/>
    <lineage>
        <taxon>Bacteria</taxon>
        <taxon>Pseudomonadati</taxon>
        <taxon>Pseudomonadota</taxon>
        <taxon>Alphaproteobacteria</taxon>
        <taxon>Rhodobacterales</taxon>
        <taxon>Roseobacteraceae</taxon>
        <taxon>Sagittula</taxon>
    </lineage>
</organism>
<dbReference type="Gene3D" id="3.40.50.1110">
    <property type="entry name" value="SGNH hydrolase"/>
    <property type="match status" value="1"/>
</dbReference>
<evidence type="ECO:0000313" key="6">
    <source>
        <dbReference type="EMBL" id="EBA08956.1"/>
    </source>
</evidence>
<dbReference type="EMBL" id="AAYA01000004">
    <property type="protein sequence ID" value="EBA08956.1"/>
    <property type="molecule type" value="Genomic_DNA"/>
</dbReference>
<feature type="domain" description="Sialate O-acetylesterase" evidence="3">
    <location>
        <begin position="684"/>
        <end position="911"/>
    </location>
</feature>
<name>A3K171_SAGS3</name>
<feature type="region of interest" description="Disordered" evidence="2">
    <location>
        <begin position="1"/>
        <end position="22"/>
    </location>
</feature>
<dbReference type="Proteomes" id="UP000005713">
    <property type="component" value="Unassembled WGS sequence"/>
</dbReference>
<dbReference type="InterPro" id="IPR013320">
    <property type="entry name" value="ConA-like_dom_sf"/>
</dbReference>
<dbReference type="InterPro" id="IPR036514">
    <property type="entry name" value="SGNH_hydro_sf"/>
</dbReference>
<dbReference type="SUPFAM" id="SSF52266">
    <property type="entry name" value="SGNH hydrolase"/>
    <property type="match status" value="1"/>
</dbReference>
<dbReference type="EMBL" id="AAYA01000020">
    <property type="protein sequence ID" value="EBA06011.1"/>
    <property type="molecule type" value="Genomic_DNA"/>
</dbReference>
<evidence type="ECO:0000313" key="5">
    <source>
        <dbReference type="EMBL" id="EBA08667.1"/>
    </source>
</evidence>
<dbReference type="InterPro" id="IPR052940">
    <property type="entry name" value="Carb_Esterase_6"/>
</dbReference>
<dbReference type="RefSeq" id="WP_005857353.1">
    <property type="nucleotide sequence ID" value="NZ_AAYA01000004.1"/>
</dbReference>